<accession>A0A7W6E286</accession>
<comment type="subcellular location">
    <subcellularLocation>
        <location evidence="1">Cell membrane</location>
        <topology evidence="1">Multi-pass membrane protein</topology>
    </subcellularLocation>
</comment>
<dbReference type="EMBL" id="JACIEI010000001">
    <property type="protein sequence ID" value="MBB3992949.1"/>
    <property type="molecule type" value="Genomic_DNA"/>
</dbReference>
<comment type="caution">
    <text evidence="8">The sequence shown here is derived from an EMBL/GenBank/DDBJ whole genome shotgun (WGS) entry which is preliminary data.</text>
</comment>
<sequence length="448" mass="48542">MGGLLQELRGGRLMARVFRSTSWILLGYGGSQGLRLASNLILTRLLFPEAFGLMALISLVTVGLMLFSDVGIAPSIAQSKRGDDPEFLNTAWSIQVLRGIGLWVTATALAWPFAQFYDAPELTRYLPIAALALLITGFNPTRIETAHRHLMMGRLTLLDLTSQLIGLIVMVGLAWWLQSVVALVIGGVVGPLAKLALTWAFLPGPANRFRWEPAAVRELVTFGKWIFLSTAFWFFASQGDRAVLGKFLSLDSLGIYNIAFFLASFAMQLGTAVTGRVMIPVYRDAKHEVRKIAKLRGTISGVVLTLLLIMAFVGPWLVGFLYDARYALAGGIVTLLAVAQIPQVIGMSYDQAALAAGDSRRFFVVSASRAVFQITFLIVGVTSFGLIGAIIGMGVAHTLTHPVMIWLARKHDAWDMRHDVICALAAGSLGALALWINRDAVAALSLLG</sequence>
<keyword evidence="9" id="KW-1185">Reference proteome</keyword>
<dbReference type="GO" id="GO:0005886">
    <property type="term" value="C:plasma membrane"/>
    <property type="evidence" value="ECO:0007669"/>
    <property type="project" value="UniProtKB-SubCell"/>
</dbReference>
<dbReference type="Proteomes" id="UP000530268">
    <property type="component" value="Unassembled WGS sequence"/>
</dbReference>
<dbReference type="InterPro" id="IPR050833">
    <property type="entry name" value="Poly_Biosynth_Transport"/>
</dbReference>
<feature type="transmembrane region" description="Helical" evidence="7">
    <location>
        <begin position="420"/>
        <end position="437"/>
    </location>
</feature>
<evidence type="ECO:0000256" key="6">
    <source>
        <dbReference type="ARBA" id="ARBA00023136"/>
    </source>
</evidence>
<feature type="transmembrane region" description="Helical" evidence="7">
    <location>
        <begin position="362"/>
        <end position="381"/>
    </location>
</feature>
<reference evidence="8 9" key="1">
    <citation type="submission" date="2020-08" db="EMBL/GenBank/DDBJ databases">
        <title>Genomic Encyclopedia of Type Strains, Phase IV (KMG-IV): sequencing the most valuable type-strain genomes for metagenomic binning, comparative biology and taxonomic classification.</title>
        <authorList>
            <person name="Goeker M."/>
        </authorList>
    </citation>
    <scope>NUCLEOTIDE SEQUENCE [LARGE SCALE GENOMIC DNA]</scope>
    <source>
        <strain evidence="8 9">DSM 102234</strain>
    </source>
</reference>
<feature type="transmembrane region" description="Helical" evidence="7">
    <location>
        <begin position="214"/>
        <end position="235"/>
    </location>
</feature>
<evidence type="ECO:0000256" key="7">
    <source>
        <dbReference type="SAM" id="Phobius"/>
    </source>
</evidence>
<dbReference type="PANTHER" id="PTHR30250">
    <property type="entry name" value="PST FAMILY PREDICTED COLANIC ACID TRANSPORTER"/>
    <property type="match status" value="1"/>
</dbReference>
<feature type="transmembrane region" description="Helical" evidence="7">
    <location>
        <begin position="50"/>
        <end position="72"/>
    </location>
</feature>
<proteinExistence type="inferred from homology"/>
<feature type="transmembrane region" description="Helical" evidence="7">
    <location>
        <begin position="125"/>
        <end position="143"/>
    </location>
</feature>
<name>A0A7W6E286_9RHOB</name>
<dbReference type="PANTHER" id="PTHR30250:SF10">
    <property type="entry name" value="LIPOPOLYSACCHARIDE BIOSYNTHESIS PROTEIN WZXC"/>
    <property type="match status" value="1"/>
</dbReference>
<feature type="transmembrane region" description="Helical" evidence="7">
    <location>
        <begin position="324"/>
        <end position="341"/>
    </location>
</feature>
<evidence type="ECO:0000256" key="2">
    <source>
        <dbReference type="ARBA" id="ARBA00007430"/>
    </source>
</evidence>
<feature type="transmembrane region" description="Helical" evidence="7">
    <location>
        <begin position="299"/>
        <end position="318"/>
    </location>
</feature>
<keyword evidence="3" id="KW-1003">Cell membrane</keyword>
<keyword evidence="5 7" id="KW-1133">Transmembrane helix</keyword>
<comment type="similarity">
    <text evidence="2">Belongs to the polysaccharide synthase family.</text>
</comment>
<feature type="transmembrane region" description="Helical" evidence="7">
    <location>
        <begin position="92"/>
        <end position="113"/>
    </location>
</feature>
<keyword evidence="4 7" id="KW-0812">Transmembrane</keyword>
<dbReference type="RefSeq" id="WP_246423259.1">
    <property type="nucleotide sequence ID" value="NZ_JACIEI010000001.1"/>
</dbReference>
<feature type="transmembrane region" description="Helical" evidence="7">
    <location>
        <begin position="387"/>
        <end position="408"/>
    </location>
</feature>
<evidence type="ECO:0000256" key="5">
    <source>
        <dbReference type="ARBA" id="ARBA00022989"/>
    </source>
</evidence>
<organism evidence="8 9">
    <name type="scientific">Sulfitobacter undariae</name>
    <dbReference type="NCBI Taxonomy" id="1563671"/>
    <lineage>
        <taxon>Bacteria</taxon>
        <taxon>Pseudomonadati</taxon>
        <taxon>Pseudomonadota</taxon>
        <taxon>Alphaproteobacteria</taxon>
        <taxon>Rhodobacterales</taxon>
        <taxon>Roseobacteraceae</taxon>
        <taxon>Sulfitobacter</taxon>
    </lineage>
</organism>
<feature type="transmembrane region" description="Helical" evidence="7">
    <location>
        <begin position="155"/>
        <end position="177"/>
    </location>
</feature>
<evidence type="ECO:0000256" key="1">
    <source>
        <dbReference type="ARBA" id="ARBA00004651"/>
    </source>
</evidence>
<gene>
    <name evidence="8" type="ORF">GGR95_000568</name>
</gene>
<feature type="transmembrane region" description="Helical" evidence="7">
    <location>
        <begin position="183"/>
        <end position="202"/>
    </location>
</feature>
<dbReference type="AlphaFoldDB" id="A0A7W6E286"/>
<evidence type="ECO:0000313" key="8">
    <source>
        <dbReference type="EMBL" id="MBB3992949.1"/>
    </source>
</evidence>
<keyword evidence="6 7" id="KW-0472">Membrane</keyword>
<evidence type="ECO:0000256" key="4">
    <source>
        <dbReference type="ARBA" id="ARBA00022692"/>
    </source>
</evidence>
<feature type="transmembrane region" description="Helical" evidence="7">
    <location>
        <begin position="255"/>
        <end position="279"/>
    </location>
</feature>
<protein>
    <submittedName>
        <fullName evidence="8">O-antigen/teichoic acid export membrane protein</fullName>
    </submittedName>
</protein>
<evidence type="ECO:0000256" key="3">
    <source>
        <dbReference type="ARBA" id="ARBA00022475"/>
    </source>
</evidence>
<evidence type="ECO:0000313" key="9">
    <source>
        <dbReference type="Proteomes" id="UP000530268"/>
    </source>
</evidence>
<dbReference type="Pfam" id="PF13440">
    <property type="entry name" value="Polysacc_synt_3"/>
    <property type="match status" value="1"/>
</dbReference>